<proteinExistence type="predicted"/>
<dbReference type="OrthoDB" id="410404at2759"/>
<organism evidence="1 2">
    <name type="scientific">Ignelater luminosus</name>
    <name type="common">Cucubano</name>
    <name type="synonym">Pyrophorus luminosus</name>
    <dbReference type="NCBI Taxonomy" id="2038154"/>
    <lineage>
        <taxon>Eukaryota</taxon>
        <taxon>Metazoa</taxon>
        <taxon>Ecdysozoa</taxon>
        <taxon>Arthropoda</taxon>
        <taxon>Hexapoda</taxon>
        <taxon>Insecta</taxon>
        <taxon>Pterygota</taxon>
        <taxon>Neoptera</taxon>
        <taxon>Endopterygota</taxon>
        <taxon>Coleoptera</taxon>
        <taxon>Polyphaga</taxon>
        <taxon>Elateriformia</taxon>
        <taxon>Elateroidea</taxon>
        <taxon>Elateridae</taxon>
        <taxon>Agrypninae</taxon>
        <taxon>Pyrophorini</taxon>
        <taxon>Ignelater</taxon>
    </lineage>
</organism>
<dbReference type="EMBL" id="VTPC01003754">
    <property type="protein sequence ID" value="KAF2898060.1"/>
    <property type="molecule type" value="Genomic_DNA"/>
</dbReference>
<dbReference type="AlphaFoldDB" id="A0A8K0DBZ4"/>
<name>A0A8K0DBZ4_IGNLU</name>
<reference evidence="1" key="1">
    <citation type="submission" date="2019-08" db="EMBL/GenBank/DDBJ databases">
        <title>The genome of the North American firefly Photinus pyralis.</title>
        <authorList>
            <consortium name="Photinus pyralis genome working group"/>
            <person name="Fallon T.R."/>
            <person name="Sander Lower S.E."/>
            <person name="Weng J.-K."/>
        </authorList>
    </citation>
    <scope>NUCLEOTIDE SEQUENCE</scope>
    <source>
        <strain evidence="1">TRF0915ILg1</strain>
        <tissue evidence="1">Whole body</tissue>
    </source>
</reference>
<evidence type="ECO:0000313" key="2">
    <source>
        <dbReference type="Proteomes" id="UP000801492"/>
    </source>
</evidence>
<keyword evidence="2" id="KW-1185">Reference proteome</keyword>
<sequence>MQLEIPPKVLKTTDKKKRIIAQKLQNDKGRKNGWIKKPSLSIKQLRKQTGYHHKTKICRDKGGALSTKIDDQDENQNQRNYSFIRNAEEGMIIPIPSTDEVEAVMYKLKNKAPGEDGITSKLIKNGGMIIISSGNKCVSALCGVLSSKNLSRASKLAVYKTVIRPTVLFMQVKQEIERYGKR</sequence>
<accession>A0A8K0DBZ4</accession>
<gene>
    <name evidence="1" type="ORF">ILUMI_08103</name>
</gene>
<protein>
    <submittedName>
        <fullName evidence="1">Uncharacterized protein</fullName>
    </submittedName>
</protein>
<dbReference type="Proteomes" id="UP000801492">
    <property type="component" value="Unassembled WGS sequence"/>
</dbReference>
<evidence type="ECO:0000313" key="1">
    <source>
        <dbReference type="EMBL" id="KAF2898060.1"/>
    </source>
</evidence>
<comment type="caution">
    <text evidence="1">The sequence shown here is derived from an EMBL/GenBank/DDBJ whole genome shotgun (WGS) entry which is preliminary data.</text>
</comment>